<sequence length="101" mass="11645">MAISVEAVSVDKRQTLVFKPVSTSGWVQIMQHLYLCKTYTLASNQKSRQSQTKHAPILHFCAMQKNKIKRNYESALKLLHMLQILVESIQRLIIQNYGITL</sequence>
<protein>
    <submittedName>
        <fullName evidence="1">Uncharacterized protein</fullName>
    </submittedName>
</protein>
<gene>
    <name evidence="1" type="ORF">MIMGU_mgv1a021727mg</name>
</gene>
<evidence type="ECO:0000313" key="1">
    <source>
        <dbReference type="EMBL" id="EYU42427.1"/>
    </source>
</evidence>
<keyword evidence="2" id="KW-1185">Reference proteome</keyword>
<organism evidence="1 2">
    <name type="scientific">Erythranthe guttata</name>
    <name type="common">Yellow monkey flower</name>
    <name type="synonym">Mimulus guttatus</name>
    <dbReference type="NCBI Taxonomy" id="4155"/>
    <lineage>
        <taxon>Eukaryota</taxon>
        <taxon>Viridiplantae</taxon>
        <taxon>Streptophyta</taxon>
        <taxon>Embryophyta</taxon>
        <taxon>Tracheophyta</taxon>
        <taxon>Spermatophyta</taxon>
        <taxon>Magnoliopsida</taxon>
        <taxon>eudicotyledons</taxon>
        <taxon>Gunneridae</taxon>
        <taxon>Pentapetalae</taxon>
        <taxon>asterids</taxon>
        <taxon>lamiids</taxon>
        <taxon>Lamiales</taxon>
        <taxon>Phrymaceae</taxon>
        <taxon>Erythranthe</taxon>
    </lineage>
</organism>
<accession>A0A022RPP4</accession>
<reference evidence="1 2" key="1">
    <citation type="journal article" date="2013" name="Proc. Natl. Acad. Sci. U.S.A.">
        <title>Fine-scale variation in meiotic recombination in Mimulus inferred from population shotgun sequencing.</title>
        <authorList>
            <person name="Hellsten U."/>
            <person name="Wright K.M."/>
            <person name="Jenkins J."/>
            <person name="Shu S."/>
            <person name="Yuan Y."/>
            <person name="Wessler S.R."/>
            <person name="Schmutz J."/>
            <person name="Willis J.H."/>
            <person name="Rokhsar D.S."/>
        </authorList>
    </citation>
    <scope>NUCLEOTIDE SEQUENCE [LARGE SCALE GENOMIC DNA]</scope>
    <source>
        <strain evidence="2">cv. DUN x IM62</strain>
    </source>
</reference>
<dbReference type="EMBL" id="KI630292">
    <property type="protein sequence ID" value="EYU42427.1"/>
    <property type="molecule type" value="Genomic_DNA"/>
</dbReference>
<proteinExistence type="predicted"/>
<evidence type="ECO:0000313" key="2">
    <source>
        <dbReference type="Proteomes" id="UP000030748"/>
    </source>
</evidence>
<dbReference type="AlphaFoldDB" id="A0A022RPP4"/>
<dbReference type="Proteomes" id="UP000030748">
    <property type="component" value="Unassembled WGS sequence"/>
</dbReference>
<name>A0A022RPP4_ERYGU</name>